<accession>L9YRY9</accession>
<sequence length="97" mass="11016">MLDRITVVEMAEQFGTTTTLWYNDPNVVARELYVAVKEVQRIDTAVLEPIEFDGHTAYRRDGGKRSIFWQCDGLNYEVTCLTDDTPLLEIAASIGCR</sequence>
<dbReference type="PATRIC" id="fig|1230459.4.peg.3796"/>
<protein>
    <submittedName>
        <fullName evidence="1">Uncharacterized protein</fullName>
    </submittedName>
</protein>
<evidence type="ECO:0000313" key="1">
    <source>
        <dbReference type="EMBL" id="ELY75673.1"/>
    </source>
</evidence>
<evidence type="ECO:0000313" key="2">
    <source>
        <dbReference type="Proteomes" id="UP000011592"/>
    </source>
</evidence>
<organism evidence="1 2">
    <name type="scientific">Natrinema gari JCM 14663</name>
    <dbReference type="NCBI Taxonomy" id="1230459"/>
    <lineage>
        <taxon>Archaea</taxon>
        <taxon>Methanobacteriati</taxon>
        <taxon>Methanobacteriota</taxon>
        <taxon>Stenosarchaea group</taxon>
        <taxon>Halobacteria</taxon>
        <taxon>Halobacteriales</taxon>
        <taxon>Natrialbaceae</taxon>
        <taxon>Natrinema</taxon>
    </lineage>
</organism>
<keyword evidence="2" id="KW-1185">Reference proteome</keyword>
<dbReference type="EMBL" id="AOIJ01000085">
    <property type="protein sequence ID" value="ELY75673.1"/>
    <property type="molecule type" value="Genomic_DNA"/>
</dbReference>
<name>L9YRY9_9EURY</name>
<proteinExistence type="predicted"/>
<dbReference type="AlphaFoldDB" id="L9YRY9"/>
<gene>
    <name evidence="1" type="ORF">C486_19159</name>
</gene>
<comment type="caution">
    <text evidence="1">The sequence shown here is derived from an EMBL/GenBank/DDBJ whole genome shotgun (WGS) entry which is preliminary data.</text>
</comment>
<reference evidence="1 2" key="1">
    <citation type="journal article" date="2014" name="PLoS Genet.">
        <title>Phylogenetically driven sequencing of extremely halophilic archaea reveals strategies for static and dynamic osmo-response.</title>
        <authorList>
            <person name="Becker E.A."/>
            <person name="Seitzer P.M."/>
            <person name="Tritt A."/>
            <person name="Larsen D."/>
            <person name="Krusor M."/>
            <person name="Yao A.I."/>
            <person name="Wu D."/>
            <person name="Madern D."/>
            <person name="Eisen J.A."/>
            <person name="Darling A.E."/>
            <person name="Facciotti M.T."/>
        </authorList>
    </citation>
    <scope>NUCLEOTIDE SEQUENCE [LARGE SCALE GENOMIC DNA]</scope>
    <source>
        <strain evidence="1 2">JCM 14663</strain>
    </source>
</reference>
<dbReference type="Proteomes" id="UP000011592">
    <property type="component" value="Unassembled WGS sequence"/>
</dbReference>